<dbReference type="Proteomes" id="UP000004459">
    <property type="component" value="Unassembled WGS sequence"/>
</dbReference>
<evidence type="ECO:0000313" key="2">
    <source>
        <dbReference type="Proteomes" id="UP000004459"/>
    </source>
</evidence>
<dbReference type="EMBL" id="AGCK01000185">
    <property type="protein sequence ID" value="EHM48567.1"/>
    <property type="molecule type" value="Genomic_DNA"/>
</dbReference>
<gene>
    <name evidence="1" type="ORF">HMPREF0372_02226</name>
</gene>
<name>G9YRS5_FLAPL</name>
<protein>
    <submittedName>
        <fullName evidence="1">Uncharacterized protein</fullName>
    </submittedName>
</protein>
<dbReference type="AlphaFoldDB" id="G9YRS5"/>
<comment type="caution">
    <text evidence="1">The sequence shown here is derived from an EMBL/GenBank/DDBJ whole genome shotgun (WGS) entry which is preliminary data.</text>
</comment>
<evidence type="ECO:0000313" key="1">
    <source>
        <dbReference type="EMBL" id="EHM48567.1"/>
    </source>
</evidence>
<accession>G9YRS5</accession>
<organism evidence="1 2">
    <name type="scientific">Flavonifractor plautii ATCC 29863</name>
    <dbReference type="NCBI Taxonomy" id="411475"/>
    <lineage>
        <taxon>Bacteria</taxon>
        <taxon>Bacillati</taxon>
        <taxon>Bacillota</taxon>
        <taxon>Clostridia</taxon>
        <taxon>Eubacteriales</taxon>
        <taxon>Oscillospiraceae</taxon>
        <taxon>Flavonifractor</taxon>
    </lineage>
</organism>
<dbReference type="HOGENOM" id="CLU_3168367_0_0_9"/>
<reference evidence="1 2" key="1">
    <citation type="submission" date="2011-08" db="EMBL/GenBank/DDBJ databases">
        <authorList>
            <person name="Weinstock G."/>
            <person name="Sodergren E."/>
            <person name="Clifton S."/>
            <person name="Fulton L."/>
            <person name="Fulton B."/>
            <person name="Courtney L."/>
            <person name="Fronick C."/>
            <person name="Harrison M."/>
            <person name="Strong C."/>
            <person name="Farmer C."/>
            <person name="Delahaunty K."/>
            <person name="Markovic C."/>
            <person name="Hall O."/>
            <person name="Minx P."/>
            <person name="Tomlinson C."/>
            <person name="Mitreva M."/>
            <person name="Hou S."/>
            <person name="Chen J."/>
            <person name="Wollam A."/>
            <person name="Pepin K.H."/>
            <person name="Johnson M."/>
            <person name="Bhonagiri V."/>
            <person name="Zhang X."/>
            <person name="Suruliraj S."/>
            <person name="Warren W."/>
            <person name="Chinwalla A."/>
            <person name="Mardis E.R."/>
            <person name="Wilson R.K."/>
        </authorList>
    </citation>
    <scope>NUCLEOTIDE SEQUENCE [LARGE SCALE GENOMIC DNA]</scope>
    <source>
        <strain evidence="1 2">ATCC 29863</strain>
    </source>
</reference>
<sequence length="47" mass="5263">MEQEDNGMSMEQELIELIRRSGDPEEAAMLAAEVIMEALYHLKAVAV</sequence>
<proteinExistence type="predicted"/>
<dbReference type="PATRIC" id="fig|411475.3.peg.1924"/>